<proteinExistence type="predicted"/>
<organism evidence="4 6">
    <name type="scientific">Puccinia graminis f. sp. tritici</name>
    <dbReference type="NCBI Taxonomy" id="56615"/>
    <lineage>
        <taxon>Eukaryota</taxon>
        <taxon>Fungi</taxon>
        <taxon>Dikarya</taxon>
        <taxon>Basidiomycota</taxon>
        <taxon>Pucciniomycotina</taxon>
        <taxon>Pucciniomycetes</taxon>
        <taxon>Pucciniales</taxon>
        <taxon>Pucciniaceae</taxon>
        <taxon>Puccinia</taxon>
    </lineage>
</organism>
<dbReference type="Proteomes" id="UP000325313">
    <property type="component" value="Unassembled WGS sequence"/>
</dbReference>
<keyword evidence="2" id="KW-0812">Transmembrane</keyword>
<feature type="compositionally biased region" description="Basic and acidic residues" evidence="1">
    <location>
        <begin position="157"/>
        <end position="167"/>
    </location>
</feature>
<evidence type="ECO:0000256" key="2">
    <source>
        <dbReference type="SAM" id="Phobius"/>
    </source>
</evidence>
<accession>A0A5B0PC87</accession>
<evidence type="ECO:0000256" key="1">
    <source>
        <dbReference type="SAM" id="MobiDB-lite"/>
    </source>
</evidence>
<dbReference type="EMBL" id="VDEP01000342">
    <property type="protein sequence ID" value="KAA1099207.1"/>
    <property type="molecule type" value="Genomic_DNA"/>
</dbReference>
<evidence type="ECO:0000313" key="3">
    <source>
        <dbReference type="EMBL" id="KAA1084560.1"/>
    </source>
</evidence>
<keyword evidence="5" id="KW-1185">Reference proteome</keyword>
<comment type="caution">
    <text evidence="4">The sequence shown here is derived from an EMBL/GenBank/DDBJ whole genome shotgun (WGS) entry which is preliminary data.</text>
</comment>
<evidence type="ECO:0000313" key="4">
    <source>
        <dbReference type="EMBL" id="KAA1099207.1"/>
    </source>
</evidence>
<evidence type="ECO:0000313" key="6">
    <source>
        <dbReference type="Proteomes" id="UP000325313"/>
    </source>
</evidence>
<sequence length="167" mass="17923">MQSFVLAEGFVSSSWFTAGSFVSGSSVLIALGALVWVKRFNSGSLIAVEVIASSPFVAVEGHDGRPRVVVIQNLNVGINWPGRGRPQNAGRRCVVGCFGAPELGPGPKQAAPPLSHCSRSSTSHSLMASSTKQNEHEKMPLAGEEKPAKKSRKRMRKFEGEMMLDSR</sequence>
<keyword evidence="2" id="KW-1133">Transmembrane helix</keyword>
<feature type="compositionally biased region" description="Low complexity" evidence="1">
    <location>
        <begin position="115"/>
        <end position="130"/>
    </location>
</feature>
<reference evidence="5 6" key="1">
    <citation type="submission" date="2019-05" db="EMBL/GenBank/DDBJ databases">
        <title>Emergence of the Ug99 lineage of the wheat stem rust pathogen through somatic hybridization.</title>
        <authorList>
            <person name="Li F."/>
            <person name="Upadhyaya N.M."/>
            <person name="Sperschneider J."/>
            <person name="Matny O."/>
            <person name="Nguyen-Phuc H."/>
            <person name="Mago R."/>
            <person name="Raley C."/>
            <person name="Miller M.E."/>
            <person name="Silverstein K.A.T."/>
            <person name="Henningsen E."/>
            <person name="Hirsch C.D."/>
            <person name="Visser B."/>
            <person name="Pretorius Z.A."/>
            <person name="Steffenson B.J."/>
            <person name="Schwessinger B."/>
            <person name="Dodds P.N."/>
            <person name="Figueroa M."/>
        </authorList>
    </citation>
    <scope>NUCLEOTIDE SEQUENCE [LARGE SCALE GENOMIC DNA]</scope>
    <source>
        <strain evidence="3">21-0</strain>
        <strain evidence="4 6">Ug99</strain>
    </source>
</reference>
<dbReference type="Proteomes" id="UP000324748">
    <property type="component" value="Unassembled WGS sequence"/>
</dbReference>
<keyword evidence="2" id="KW-0472">Membrane</keyword>
<feature type="transmembrane region" description="Helical" evidence="2">
    <location>
        <begin position="15"/>
        <end position="37"/>
    </location>
</feature>
<dbReference type="EMBL" id="VSWC01000118">
    <property type="protein sequence ID" value="KAA1084560.1"/>
    <property type="molecule type" value="Genomic_DNA"/>
</dbReference>
<feature type="compositionally biased region" description="Basic and acidic residues" evidence="1">
    <location>
        <begin position="133"/>
        <end position="148"/>
    </location>
</feature>
<feature type="region of interest" description="Disordered" evidence="1">
    <location>
        <begin position="104"/>
        <end position="167"/>
    </location>
</feature>
<dbReference type="AlphaFoldDB" id="A0A5B0PC87"/>
<name>A0A5B0PC87_PUCGR</name>
<protein>
    <submittedName>
        <fullName evidence="4">Uncharacterized protein</fullName>
    </submittedName>
</protein>
<gene>
    <name evidence="3" type="ORF">PGT21_030797</name>
    <name evidence="4" type="ORF">PGTUg99_021775</name>
</gene>
<evidence type="ECO:0000313" key="5">
    <source>
        <dbReference type="Proteomes" id="UP000324748"/>
    </source>
</evidence>